<dbReference type="STRING" id="1169540.A0A0G4ER72"/>
<dbReference type="VEuPathDB" id="CryptoDB:Vbra_5307"/>
<reference evidence="2 3" key="1">
    <citation type="submission" date="2014-11" db="EMBL/GenBank/DDBJ databases">
        <authorList>
            <person name="Zhu J."/>
            <person name="Qi W."/>
            <person name="Song R."/>
        </authorList>
    </citation>
    <scope>NUCLEOTIDE SEQUENCE [LARGE SCALE GENOMIC DNA]</scope>
</reference>
<dbReference type="SUPFAM" id="SSF56112">
    <property type="entry name" value="Protein kinase-like (PK-like)"/>
    <property type="match status" value="1"/>
</dbReference>
<dbReference type="InParanoid" id="A0A0G4ER72"/>
<sequence length="338" mass="37478">MPQSGSAAIHLPPPMPAIPLPNHANAAPGRALVQVDPLSDVAGCREAQQAVRWDSSPFPIDLPPRLTAIYRLLHSAADELQTISGGVGGLDEFIEDHWLAALARAAWQASPRRDGQEILRGLLCCLSQLMSLQRFAADQCRQLGVPVVTQGKGIGRRFLWRRPYLKDGGPLQEELMEGMRDRGGRAPIVSDVHETTDLYSGRAVMFKTPCQEYTANRKPPSQFGVGEWDEGRWEEQKLLTVLNEARVLGHVRAAGRHQGIIGIRAVQICLDGNGVLFAEDGDVPSRVDRRQRLGIIRQLLEAVAFLHQNGVIYRDMKPHNIMYHRHGADCWAPTRPTK</sequence>
<dbReference type="PhylomeDB" id="A0A0G4ER72"/>
<proteinExistence type="predicted"/>
<dbReference type="EMBL" id="CDMY01000288">
    <property type="protein sequence ID" value="CEL99761.1"/>
    <property type="molecule type" value="Genomic_DNA"/>
</dbReference>
<evidence type="ECO:0000259" key="1">
    <source>
        <dbReference type="PROSITE" id="PS50011"/>
    </source>
</evidence>
<dbReference type="OrthoDB" id="10020333at2759"/>
<evidence type="ECO:0000313" key="2">
    <source>
        <dbReference type="EMBL" id="CEL99761.1"/>
    </source>
</evidence>
<dbReference type="Gene3D" id="1.10.510.10">
    <property type="entry name" value="Transferase(Phosphotransferase) domain 1"/>
    <property type="match status" value="1"/>
</dbReference>
<dbReference type="InterPro" id="IPR008271">
    <property type="entry name" value="Ser/Thr_kinase_AS"/>
</dbReference>
<keyword evidence="3" id="KW-1185">Reference proteome</keyword>
<dbReference type="InterPro" id="IPR011009">
    <property type="entry name" value="Kinase-like_dom_sf"/>
</dbReference>
<dbReference type="InterPro" id="IPR000719">
    <property type="entry name" value="Prot_kinase_dom"/>
</dbReference>
<gene>
    <name evidence="2" type="ORF">Vbra_5307</name>
</gene>
<name>A0A0G4ER72_VITBC</name>
<dbReference type="AlphaFoldDB" id="A0A0G4ER72"/>
<dbReference type="Proteomes" id="UP000041254">
    <property type="component" value="Unassembled WGS sequence"/>
</dbReference>
<accession>A0A0G4ER72</accession>
<feature type="domain" description="Protein kinase" evidence="1">
    <location>
        <begin position="174"/>
        <end position="338"/>
    </location>
</feature>
<evidence type="ECO:0000313" key="3">
    <source>
        <dbReference type="Proteomes" id="UP000041254"/>
    </source>
</evidence>
<dbReference type="GO" id="GO:0005524">
    <property type="term" value="F:ATP binding"/>
    <property type="evidence" value="ECO:0007669"/>
    <property type="project" value="InterPro"/>
</dbReference>
<protein>
    <recommendedName>
        <fullName evidence="1">Protein kinase domain-containing protein</fullName>
    </recommendedName>
</protein>
<dbReference type="PROSITE" id="PS50011">
    <property type="entry name" value="PROTEIN_KINASE_DOM"/>
    <property type="match status" value="1"/>
</dbReference>
<organism evidence="2 3">
    <name type="scientific">Vitrella brassicaformis (strain CCMP3155)</name>
    <dbReference type="NCBI Taxonomy" id="1169540"/>
    <lineage>
        <taxon>Eukaryota</taxon>
        <taxon>Sar</taxon>
        <taxon>Alveolata</taxon>
        <taxon>Colpodellida</taxon>
        <taxon>Vitrellaceae</taxon>
        <taxon>Vitrella</taxon>
    </lineage>
</organism>
<dbReference type="PROSITE" id="PS00108">
    <property type="entry name" value="PROTEIN_KINASE_ST"/>
    <property type="match status" value="1"/>
</dbReference>
<dbReference type="Pfam" id="PF00069">
    <property type="entry name" value="Pkinase"/>
    <property type="match status" value="1"/>
</dbReference>
<dbReference type="GO" id="GO:0004672">
    <property type="term" value="F:protein kinase activity"/>
    <property type="evidence" value="ECO:0007669"/>
    <property type="project" value="InterPro"/>
</dbReference>